<dbReference type="PROSITE" id="PS50206">
    <property type="entry name" value="RHODANESE_3"/>
    <property type="match status" value="1"/>
</dbReference>
<accession>A0ABX0Y284</accession>
<gene>
    <name evidence="4" type="ORF">HC031_22485</name>
</gene>
<dbReference type="Pfam" id="PF00291">
    <property type="entry name" value="PALP"/>
    <property type="match status" value="1"/>
</dbReference>
<dbReference type="SUPFAM" id="SSF52821">
    <property type="entry name" value="Rhodanese/Cell cycle control phosphatase"/>
    <property type="match status" value="1"/>
</dbReference>
<dbReference type="RefSeq" id="WP_167927365.1">
    <property type="nucleotide sequence ID" value="NZ_JAATVY010000018.1"/>
</dbReference>
<evidence type="ECO:0000313" key="5">
    <source>
        <dbReference type="Proteomes" id="UP000722989"/>
    </source>
</evidence>
<comment type="cofactor">
    <cofactor evidence="1">
        <name>pyridoxal 5'-phosphate</name>
        <dbReference type="ChEBI" id="CHEBI:597326"/>
    </cofactor>
</comment>
<dbReference type="Pfam" id="PF00581">
    <property type="entry name" value="Rhodanese"/>
    <property type="match status" value="1"/>
</dbReference>
<dbReference type="InterPro" id="IPR036873">
    <property type="entry name" value="Rhodanese-like_dom_sf"/>
</dbReference>
<dbReference type="SMART" id="SM00450">
    <property type="entry name" value="RHOD"/>
    <property type="match status" value="1"/>
</dbReference>
<sequence>MVYDDITELIGDTPLLKLDARVHRLEHVELYAKLEMFNPFGSVKDRVAWAMVKDDLDGIVDKRQTFIEASSGNTAKALQVLAATRGLRLAAYTNRVRVTEVREVLHLLGAEVHELPGLSECPDPTAPNDVFSTIGAVMATDPGAYYRPSQYTNLKNVEAHFRGTGKEIYDDIGPVDYLVGGLGTTGSTRGAATYLKEHNPKLATIGVVSSRADFIPGIRSEAEMWEVGLFQPDVYTEIVPVDSGVAIDATLELVTRYGVLAGPTSGATYAAALDVLRRRAGAAGDRPVKAVILVCDRLEPYLSYFRKRRPELFGRAKGRSLRDLAPAEVAGTPEITPDDLEALDGQQVLKIDTRGSMAYRIGHVPGSVNIRDDYLVDMLSQGLPFPTSTKLIFICPVGELSKRLAAFTRQAGYDAASLAGGIVAWRDAGKPLESSPRG</sequence>
<proteinExistence type="predicted"/>
<keyword evidence="5" id="KW-1185">Reference proteome</keyword>
<dbReference type="InterPro" id="IPR036052">
    <property type="entry name" value="TrpB-like_PALP_sf"/>
</dbReference>
<dbReference type="CDD" id="cd00158">
    <property type="entry name" value="RHOD"/>
    <property type="match status" value="1"/>
</dbReference>
<dbReference type="PANTHER" id="PTHR10314">
    <property type="entry name" value="CYSTATHIONINE BETA-SYNTHASE"/>
    <property type="match status" value="1"/>
</dbReference>
<organism evidence="4 5">
    <name type="scientific">Planosporangium thailandense</name>
    <dbReference type="NCBI Taxonomy" id="765197"/>
    <lineage>
        <taxon>Bacteria</taxon>
        <taxon>Bacillati</taxon>
        <taxon>Actinomycetota</taxon>
        <taxon>Actinomycetes</taxon>
        <taxon>Micromonosporales</taxon>
        <taxon>Micromonosporaceae</taxon>
        <taxon>Planosporangium</taxon>
    </lineage>
</organism>
<dbReference type="InterPro" id="IPR050214">
    <property type="entry name" value="Cys_Synth/Cystath_Beta-Synth"/>
</dbReference>
<evidence type="ECO:0000256" key="1">
    <source>
        <dbReference type="ARBA" id="ARBA00001933"/>
    </source>
</evidence>
<dbReference type="EMBL" id="JAATVY010000018">
    <property type="protein sequence ID" value="NJC72464.1"/>
    <property type="molecule type" value="Genomic_DNA"/>
</dbReference>
<evidence type="ECO:0000313" key="4">
    <source>
        <dbReference type="EMBL" id="NJC72464.1"/>
    </source>
</evidence>
<comment type="caution">
    <text evidence="4">The sequence shown here is derived from an EMBL/GenBank/DDBJ whole genome shotgun (WGS) entry which is preliminary data.</text>
</comment>
<name>A0ABX0Y284_9ACTN</name>
<dbReference type="Gene3D" id="3.40.50.1100">
    <property type="match status" value="2"/>
</dbReference>
<dbReference type="InterPro" id="IPR001763">
    <property type="entry name" value="Rhodanese-like_dom"/>
</dbReference>
<dbReference type="SUPFAM" id="SSF53686">
    <property type="entry name" value="Tryptophan synthase beta subunit-like PLP-dependent enzymes"/>
    <property type="match status" value="1"/>
</dbReference>
<feature type="domain" description="Rhodanese" evidence="3">
    <location>
        <begin position="344"/>
        <end position="434"/>
    </location>
</feature>
<dbReference type="Gene3D" id="3.40.250.10">
    <property type="entry name" value="Rhodanese-like domain"/>
    <property type="match status" value="1"/>
</dbReference>
<evidence type="ECO:0000256" key="2">
    <source>
        <dbReference type="ARBA" id="ARBA00022898"/>
    </source>
</evidence>
<keyword evidence="2" id="KW-0663">Pyridoxal phosphate</keyword>
<protein>
    <submittedName>
        <fullName evidence="4">Pyridoxal-phosphate dependent enzyme</fullName>
    </submittedName>
</protein>
<dbReference type="Proteomes" id="UP000722989">
    <property type="component" value="Unassembled WGS sequence"/>
</dbReference>
<dbReference type="InterPro" id="IPR001926">
    <property type="entry name" value="TrpB-like_PALP"/>
</dbReference>
<reference evidence="4 5" key="1">
    <citation type="submission" date="2020-03" db="EMBL/GenBank/DDBJ databases">
        <title>WGS of the type strain of Planosporangium spp.</title>
        <authorList>
            <person name="Thawai C."/>
        </authorList>
    </citation>
    <scope>NUCLEOTIDE SEQUENCE [LARGE SCALE GENOMIC DNA]</scope>
    <source>
        <strain evidence="4 5">TBRC 5610</strain>
    </source>
</reference>
<evidence type="ECO:0000259" key="3">
    <source>
        <dbReference type="PROSITE" id="PS50206"/>
    </source>
</evidence>